<evidence type="ECO:0000256" key="2">
    <source>
        <dbReference type="ARBA" id="ARBA00009347"/>
    </source>
</evidence>
<evidence type="ECO:0000313" key="9">
    <source>
        <dbReference type="EMBL" id="UOF01251.1"/>
    </source>
</evidence>
<feature type="domain" description="Acyl-CoA dehydrogenase/oxidase C-terminal" evidence="6">
    <location>
        <begin position="285"/>
        <end position="441"/>
    </location>
</feature>
<dbReference type="SUPFAM" id="SSF56645">
    <property type="entry name" value="Acyl-CoA dehydrogenase NM domain-like"/>
    <property type="match status" value="1"/>
</dbReference>
<dbReference type="SUPFAM" id="SSF47203">
    <property type="entry name" value="Acyl-CoA dehydrogenase C-terminal domain-like"/>
    <property type="match status" value="1"/>
</dbReference>
<evidence type="ECO:0000256" key="3">
    <source>
        <dbReference type="ARBA" id="ARBA00022630"/>
    </source>
</evidence>
<reference evidence="9" key="1">
    <citation type="submission" date="2022-03" db="EMBL/GenBank/DDBJ databases">
        <title>Genome Identification and Characterization of new species Bdellovibrio reynosense LBG001 sp. nov. from a Mexico soil sample.</title>
        <authorList>
            <person name="Camilli A."/>
            <person name="Ajao Y."/>
            <person name="Guo X."/>
        </authorList>
    </citation>
    <scope>NUCLEOTIDE SEQUENCE</scope>
    <source>
        <strain evidence="9">LBG001</strain>
    </source>
</reference>
<evidence type="ECO:0000259" key="6">
    <source>
        <dbReference type="Pfam" id="PF00441"/>
    </source>
</evidence>
<comment type="cofactor">
    <cofactor evidence="1 5">
        <name>FAD</name>
        <dbReference type="ChEBI" id="CHEBI:57692"/>
    </cofactor>
</comment>
<dbReference type="InterPro" id="IPR006089">
    <property type="entry name" value="Acyl-CoA_DH_CS"/>
</dbReference>
<dbReference type="InterPro" id="IPR041504">
    <property type="entry name" value="AidB_N"/>
</dbReference>
<evidence type="ECO:0000256" key="1">
    <source>
        <dbReference type="ARBA" id="ARBA00001974"/>
    </source>
</evidence>
<dbReference type="Pfam" id="PF00441">
    <property type="entry name" value="Acyl-CoA_dh_1"/>
    <property type="match status" value="1"/>
</dbReference>
<organism evidence="9 10">
    <name type="scientific">Bdellovibrio reynosensis</name>
    <dbReference type="NCBI Taxonomy" id="2835041"/>
    <lineage>
        <taxon>Bacteria</taxon>
        <taxon>Pseudomonadati</taxon>
        <taxon>Bdellovibrionota</taxon>
        <taxon>Bdellovibrionia</taxon>
        <taxon>Bdellovibrionales</taxon>
        <taxon>Pseudobdellovibrionaceae</taxon>
        <taxon>Bdellovibrio</taxon>
    </lineage>
</organism>
<dbReference type="InterPro" id="IPR036250">
    <property type="entry name" value="AcylCo_DH-like_C"/>
</dbReference>
<keyword evidence="10" id="KW-1185">Reference proteome</keyword>
<dbReference type="EMBL" id="CP093442">
    <property type="protein sequence ID" value="UOF01251.1"/>
    <property type="molecule type" value="Genomic_DNA"/>
</dbReference>
<dbReference type="InterPro" id="IPR009075">
    <property type="entry name" value="AcylCo_DH/oxidase_C"/>
</dbReference>
<dbReference type="PANTHER" id="PTHR42707:SF2">
    <property type="entry name" value="ACD11 DEHYDROGENASE"/>
    <property type="match status" value="1"/>
</dbReference>
<comment type="similarity">
    <text evidence="2 5">Belongs to the acyl-CoA dehydrogenase family.</text>
</comment>
<dbReference type="Proteomes" id="UP000830116">
    <property type="component" value="Chromosome"/>
</dbReference>
<dbReference type="Gene3D" id="6.10.250.600">
    <property type="match status" value="1"/>
</dbReference>
<dbReference type="PROSITE" id="PS00073">
    <property type="entry name" value="ACYL_COA_DH_2"/>
    <property type="match status" value="1"/>
</dbReference>
<keyword evidence="4 5" id="KW-0274">FAD</keyword>
<keyword evidence="3 5" id="KW-0285">Flavoprotein</keyword>
<evidence type="ECO:0000313" key="10">
    <source>
        <dbReference type="Proteomes" id="UP000830116"/>
    </source>
</evidence>
<evidence type="ECO:0000256" key="5">
    <source>
        <dbReference type="RuleBase" id="RU362125"/>
    </source>
</evidence>
<feature type="domain" description="Acyl-CoA oxidase/dehydrogenase middle" evidence="7">
    <location>
        <begin position="171"/>
        <end position="274"/>
    </location>
</feature>
<protein>
    <submittedName>
        <fullName evidence="9">Acyl-CoA dehydrogenase family protein</fullName>
    </submittedName>
</protein>
<name>A0ABY4C8E4_9BACT</name>
<dbReference type="RefSeq" id="WP_243537639.1">
    <property type="nucleotide sequence ID" value="NZ_CP093442.1"/>
</dbReference>
<dbReference type="Gene3D" id="1.20.140.10">
    <property type="entry name" value="Butyryl-CoA Dehydrogenase, subunit A, domain 3"/>
    <property type="match status" value="1"/>
</dbReference>
<sequence length="516" mass="57530">MKNFYQEGPVLTNTFRSDETLQKVLKKLLPEEAQKTALSHLDHLGERAVTDMLIWAQEAEANPPRHIPFDPWGRRIDEIATSNGWKELEKVAAEEGIVATAYDRKLGAFSRVYQMSLLYLYSPSSAIFSCPLAMTDGAARALELYAPDDLKARALPHLLSRKSGQFWTAGQWMTERTGGSDVSGTSTDAHPFTGSSPFGATHALHGTKWFTSATTSQMALTLARPDGAPAGSRGLSLFYLELRNDQQQLNNIQIHRLKDKLGTKALPTAELSLQGTPARMIGGEGEGIKRIASVLNITRIYNSICAVGHMRRALDLATDYSKKRKAFGKILMDHPLHRVTLAELEEDFRRSFTFCMYVSHLLGKEEVGEISASQKILLRALTPILKLYTAKKAIQISSEVVEMFGGAGYVEDTGLPRLLRDAQVFSIWEGTTNVLSLDMLRAFEKEQALPVLMEYFKTCKSMKDNNPAFVEKFTNLQNILSKLSKGTPEDWETHARKLAFAVADLISENLMYEYAI</sequence>
<accession>A0ABY4C8E4</accession>
<dbReference type="InterPro" id="IPR006091">
    <property type="entry name" value="Acyl-CoA_Oxase/DH_mid-dom"/>
</dbReference>
<proteinExistence type="inferred from homology"/>
<dbReference type="InterPro" id="IPR009100">
    <property type="entry name" value="AcylCoA_DH/oxidase_NM_dom_sf"/>
</dbReference>
<evidence type="ECO:0000256" key="4">
    <source>
        <dbReference type="ARBA" id="ARBA00022827"/>
    </source>
</evidence>
<dbReference type="Pfam" id="PF02770">
    <property type="entry name" value="Acyl-CoA_dh_M"/>
    <property type="match status" value="1"/>
</dbReference>
<evidence type="ECO:0000259" key="7">
    <source>
        <dbReference type="Pfam" id="PF02770"/>
    </source>
</evidence>
<dbReference type="Gene3D" id="2.40.110.20">
    <property type="match status" value="1"/>
</dbReference>
<evidence type="ECO:0000259" key="8">
    <source>
        <dbReference type="Pfam" id="PF18158"/>
    </source>
</evidence>
<dbReference type="PANTHER" id="PTHR42707">
    <property type="entry name" value="ACYL-COA DEHYDROGENASE"/>
    <property type="match status" value="1"/>
</dbReference>
<keyword evidence="5" id="KW-0560">Oxidoreductase</keyword>
<dbReference type="Pfam" id="PF18158">
    <property type="entry name" value="AidB_N"/>
    <property type="match status" value="1"/>
</dbReference>
<gene>
    <name evidence="9" type="ORF">MNR06_16270</name>
</gene>
<feature type="domain" description="Adaptive response protein AidB N-terminal" evidence="8">
    <location>
        <begin position="12"/>
        <end position="161"/>
    </location>
</feature>
<dbReference type="InterPro" id="IPR052904">
    <property type="entry name" value="Acyl-CoA_dehydrogenase-like"/>
</dbReference>